<sequence length="292" mass="30893">MLPALVLAFLALVLALVGLSRDPEPVTVTSTDTTGQADREQAAPSYEYWVLRQPMNAGEALSEESLAVVTSPNQISDALSAEEDVFGRELRRYARPGELLSSHHLESGGSLPANLPEGQRAIAIAVDDVVGAGGLLQPGDRVDVVTAFRRSDKDAPVALVMLRDVPVLAVYGSLSAGADDAEETARRRNNTAVLSVPEDRVSALMLASSEGKVRLAVVAGERGDTPAGDTDEPAGDGDQALAAAEEAEQKPFYFDDFFPEREKPAPAAAPKPSPGQRVQVFEGAESRSTYVQ</sequence>
<feature type="region of interest" description="Disordered" evidence="1">
    <location>
        <begin position="253"/>
        <end position="292"/>
    </location>
</feature>
<feature type="domain" description="SAF" evidence="2">
    <location>
        <begin position="46"/>
        <end position="106"/>
    </location>
</feature>
<dbReference type="NCBIfam" id="TIGR03177">
    <property type="entry name" value="pilus_cpaB"/>
    <property type="match status" value="1"/>
</dbReference>
<evidence type="ECO:0000313" key="4">
    <source>
        <dbReference type="Proteomes" id="UP000644441"/>
    </source>
</evidence>
<gene>
    <name evidence="3" type="ORF">ISO4_02136</name>
</gene>
<evidence type="ECO:0000259" key="2">
    <source>
        <dbReference type="SMART" id="SM00858"/>
    </source>
</evidence>
<comment type="caution">
    <text evidence="3">The sequence shown here is derived from an EMBL/GenBank/DDBJ whole genome shotgun (WGS) entry which is preliminary data.</text>
</comment>
<dbReference type="EMBL" id="ARXR01000017">
    <property type="protein sequence ID" value="MBF5053534.1"/>
    <property type="molecule type" value="Genomic_DNA"/>
</dbReference>
<evidence type="ECO:0000256" key="1">
    <source>
        <dbReference type="SAM" id="MobiDB-lite"/>
    </source>
</evidence>
<name>A0ABS0AHE6_9GAMM</name>
<reference evidence="3 4" key="1">
    <citation type="submission" date="2012-09" db="EMBL/GenBank/DDBJ databases">
        <title>Genome Sequence of alkane-degrading Bacterium Alcanivorax venustensis ISO4.</title>
        <authorList>
            <person name="Lai Q."/>
            <person name="Shao Z."/>
        </authorList>
    </citation>
    <scope>NUCLEOTIDE SEQUENCE [LARGE SCALE GENOMIC DNA]</scope>
    <source>
        <strain evidence="3 4">ISO4</strain>
    </source>
</reference>
<keyword evidence="4" id="KW-1185">Reference proteome</keyword>
<evidence type="ECO:0000313" key="3">
    <source>
        <dbReference type="EMBL" id="MBF5053534.1"/>
    </source>
</evidence>
<dbReference type="CDD" id="cd11614">
    <property type="entry name" value="SAF_CpaB_FlgA_like"/>
    <property type="match status" value="1"/>
</dbReference>
<accession>A0ABS0AHE6</accession>
<dbReference type="InterPro" id="IPR031571">
    <property type="entry name" value="RcpC_dom"/>
</dbReference>
<protein>
    <recommendedName>
        <fullName evidence="2">SAF domain-containing protein</fullName>
    </recommendedName>
</protein>
<dbReference type="SMART" id="SM00858">
    <property type="entry name" value="SAF"/>
    <property type="match status" value="1"/>
</dbReference>
<dbReference type="Pfam" id="PF16976">
    <property type="entry name" value="RcpC"/>
    <property type="match status" value="1"/>
</dbReference>
<dbReference type="InterPro" id="IPR017592">
    <property type="entry name" value="Pilus_assmbl_Flp-typ_CpaB"/>
</dbReference>
<dbReference type="Proteomes" id="UP000644441">
    <property type="component" value="Unassembled WGS sequence"/>
</dbReference>
<dbReference type="Pfam" id="PF08666">
    <property type="entry name" value="SAF"/>
    <property type="match status" value="1"/>
</dbReference>
<proteinExistence type="predicted"/>
<dbReference type="InterPro" id="IPR013974">
    <property type="entry name" value="SAF"/>
</dbReference>
<organism evidence="3 4">
    <name type="scientific">Alloalcanivorax venustensis ISO4</name>
    <dbReference type="NCBI Taxonomy" id="1177184"/>
    <lineage>
        <taxon>Bacteria</taxon>
        <taxon>Pseudomonadati</taxon>
        <taxon>Pseudomonadota</taxon>
        <taxon>Gammaproteobacteria</taxon>
        <taxon>Oceanospirillales</taxon>
        <taxon>Alcanivoracaceae</taxon>
        <taxon>Alloalcanivorax</taxon>
    </lineage>
</organism>